<name>A0A8G2FJC6_9BACT</name>
<sequence>MTTLTELHFADLLPDSIKDDATTKALAEVIDIEFSLLLATMNVPQFLLRVDDMVEPELSILARELCAPFWEPAFSVERKREVIKKSLIWNMTRGTSWCVRDALETVYGNATLEEWHEDGGTRGTFKVRVDNDDPVTKDSFGKLTRILTETKRQSQHLDALVIPRSAESSLVVGGMCEVAQPIIGVMQHHASGSGQCGSVGVAFFLPSILCNSQL</sequence>
<evidence type="ECO:0000313" key="2">
    <source>
        <dbReference type="Proteomes" id="UP000184001"/>
    </source>
</evidence>
<accession>A0A8G2FJC6</accession>
<dbReference type="NCBIfam" id="TIGR01634">
    <property type="entry name" value="tail_P2_I"/>
    <property type="match status" value="1"/>
</dbReference>
<gene>
    <name evidence="1" type="ORF">SAMN05660830_03205</name>
</gene>
<dbReference type="InterPro" id="IPR006521">
    <property type="entry name" value="Tail_protein_I"/>
</dbReference>
<organism evidence="1 2">
    <name type="scientific">Halodesulfovibrio aestuarii</name>
    <dbReference type="NCBI Taxonomy" id="126333"/>
    <lineage>
        <taxon>Bacteria</taxon>
        <taxon>Pseudomonadati</taxon>
        <taxon>Thermodesulfobacteriota</taxon>
        <taxon>Desulfovibrionia</taxon>
        <taxon>Desulfovibrionales</taxon>
        <taxon>Desulfovibrionaceae</taxon>
        <taxon>Halodesulfovibrio</taxon>
    </lineage>
</organism>
<dbReference type="AlphaFoldDB" id="A0A8G2FJC6"/>
<proteinExistence type="predicted"/>
<comment type="caution">
    <text evidence="1">The sequence shown here is derived from an EMBL/GenBank/DDBJ whole genome shotgun (WGS) entry which is preliminary data.</text>
</comment>
<evidence type="ECO:0000313" key="1">
    <source>
        <dbReference type="EMBL" id="SHJ78152.1"/>
    </source>
</evidence>
<reference evidence="1 2" key="1">
    <citation type="submission" date="2016-11" db="EMBL/GenBank/DDBJ databases">
        <authorList>
            <person name="Varghese N."/>
            <person name="Submissions S."/>
        </authorList>
    </citation>
    <scope>NUCLEOTIDE SEQUENCE [LARGE SCALE GENOMIC DNA]</scope>
    <source>
        <strain evidence="1 2">DSM 17919</strain>
    </source>
</reference>
<dbReference type="Pfam" id="PF09684">
    <property type="entry name" value="Tail_P2_I"/>
    <property type="match status" value="1"/>
</dbReference>
<dbReference type="RefSeq" id="WP_019999197.1">
    <property type="nucleotide sequence ID" value="NZ_FQZR01000021.1"/>
</dbReference>
<protein>
    <submittedName>
        <fullName evidence="1">Phage tail protein, P2 protein I family</fullName>
    </submittedName>
</protein>
<dbReference type="Proteomes" id="UP000184001">
    <property type="component" value="Unassembled WGS sequence"/>
</dbReference>
<dbReference type="EMBL" id="FQZR01000021">
    <property type="protein sequence ID" value="SHJ78152.1"/>
    <property type="molecule type" value="Genomic_DNA"/>
</dbReference>